<protein>
    <recommendedName>
        <fullName evidence="4">Ubiquitin 3 binding protein But2 C-terminal domain-containing protein</fullName>
    </recommendedName>
</protein>
<dbReference type="Proteomes" id="UP000304951">
    <property type="component" value="Unassembled WGS sequence"/>
</dbReference>
<name>A0A4S8SLY0_AURPU</name>
<proteinExistence type="predicted"/>
<dbReference type="AlphaFoldDB" id="A0A4S8SLY0"/>
<gene>
    <name evidence="2" type="ORF">D6D28_04138</name>
</gene>
<evidence type="ECO:0000313" key="2">
    <source>
        <dbReference type="EMBL" id="THV71857.1"/>
    </source>
</evidence>
<accession>A0A4S8SLY0</accession>
<comment type="caution">
    <text evidence="2">The sequence shown here is derived from an EMBL/GenBank/DDBJ whole genome shotgun (WGS) entry which is preliminary data.</text>
</comment>
<feature type="signal peptide" evidence="1">
    <location>
        <begin position="1"/>
        <end position="20"/>
    </location>
</feature>
<evidence type="ECO:0008006" key="4">
    <source>
        <dbReference type="Google" id="ProtNLM"/>
    </source>
</evidence>
<keyword evidence="1" id="KW-0732">Signal</keyword>
<feature type="chain" id="PRO_5020956287" description="Ubiquitin 3 binding protein But2 C-terminal domain-containing protein" evidence="1">
    <location>
        <begin position="21"/>
        <end position="176"/>
    </location>
</feature>
<evidence type="ECO:0000256" key="1">
    <source>
        <dbReference type="SAM" id="SignalP"/>
    </source>
</evidence>
<organism evidence="2 3">
    <name type="scientific">Aureobasidium pullulans</name>
    <name type="common">Black yeast</name>
    <name type="synonym">Pullularia pullulans</name>
    <dbReference type="NCBI Taxonomy" id="5580"/>
    <lineage>
        <taxon>Eukaryota</taxon>
        <taxon>Fungi</taxon>
        <taxon>Dikarya</taxon>
        <taxon>Ascomycota</taxon>
        <taxon>Pezizomycotina</taxon>
        <taxon>Dothideomycetes</taxon>
        <taxon>Dothideomycetidae</taxon>
        <taxon>Dothideales</taxon>
        <taxon>Saccotheciaceae</taxon>
        <taxon>Aureobasidium</taxon>
    </lineage>
</organism>
<reference evidence="2 3" key="1">
    <citation type="submission" date="2018-10" db="EMBL/GenBank/DDBJ databases">
        <title>Fifty Aureobasidium pullulans genomes reveal a recombining polyextremotolerant generalist.</title>
        <authorList>
            <person name="Gostincar C."/>
            <person name="Turk M."/>
            <person name="Zajc J."/>
            <person name="Gunde-Cimerman N."/>
        </authorList>
    </citation>
    <scope>NUCLEOTIDE SEQUENCE [LARGE SCALE GENOMIC DNA]</scope>
    <source>
        <strain evidence="2 3">EXF-11900</strain>
    </source>
</reference>
<sequence length="176" mass="17376">MYSSSWACLFVSLLAASVSALPKGGGGGAAAPAAAAGPASAKVIIYSSYTCVAPNTVRYKTSPSTQLKDVLLTILKLPPTDGSAGTATTFTITEGQCTIPTVGLSFGGAITATLTATPKAGTLGCYVLGHSQQGCGITLTNTLTGFPFGGTAVGSSVGCGNPPSGTSWNAFEVLCQ</sequence>
<dbReference type="EMBL" id="QZAF01000136">
    <property type="protein sequence ID" value="THV71857.1"/>
    <property type="molecule type" value="Genomic_DNA"/>
</dbReference>
<evidence type="ECO:0000313" key="3">
    <source>
        <dbReference type="Proteomes" id="UP000304951"/>
    </source>
</evidence>